<dbReference type="SUPFAM" id="SSF69593">
    <property type="entry name" value="Glycerol-3-phosphate (1)-acyltransferase"/>
    <property type="match status" value="1"/>
</dbReference>
<dbReference type="GO" id="GO:0006654">
    <property type="term" value="P:phosphatidic acid biosynthetic process"/>
    <property type="evidence" value="ECO:0007669"/>
    <property type="project" value="TreeGrafter"/>
</dbReference>
<dbReference type="InterPro" id="IPR002123">
    <property type="entry name" value="Plipid/glycerol_acylTrfase"/>
</dbReference>
<organism evidence="7 8">
    <name type="scientific">Acidithiobacillus caldus</name>
    <dbReference type="NCBI Taxonomy" id="33059"/>
    <lineage>
        <taxon>Bacteria</taxon>
        <taxon>Pseudomonadati</taxon>
        <taxon>Pseudomonadota</taxon>
        <taxon>Acidithiobacillia</taxon>
        <taxon>Acidithiobacillales</taxon>
        <taxon>Acidithiobacillaceae</taxon>
        <taxon>Acidithiobacillus</taxon>
    </lineage>
</organism>
<evidence type="ECO:0000256" key="5">
    <source>
        <dbReference type="SAM" id="Phobius"/>
    </source>
</evidence>
<gene>
    <name evidence="7" type="ORF">BAE27_11925</name>
</gene>
<evidence type="ECO:0000256" key="4">
    <source>
        <dbReference type="SAM" id="MobiDB-lite"/>
    </source>
</evidence>
<evidence type="ECO:0000256" key="2">
    <source>
        <dbReference type="ARBA" id="ARBA00022679"/>
    </source>
</evidence>
<accession>A0A1E7YKT8</accession>
<dbReference type="SMR" id="A0A1E7YKT8"/>
<feature type="domain" description="Phospholipid/glycerol acyltransferase" evidence="6">
    <location>
        <begin position="75"/>
        <end position="189"/>
    </location>
</feature>
<dbReference type="SMART" id="SM00563">
    <property type="entry name" value="PlsC"/>
    <property type="match status" value="1"/>
</dbReference>
<dbReference type="GeneID" id="92932302"/>
<evidence type="ECO:0000313" key="7">
    <source>
        <dbReference type="EMBL" id="OFC30338.1"/>
    </source>
</evidence>
<comment type="caution">
    <text evidence="7">The sequence shown here is derived from an EMBL/GenBank/DDBJ whole genome shotgun (WGS) entry which is preliminary data.</text>
</comment>
<feature type="region of interest" description="Disordered" evidence="4">
    <location>
        <begin position="236"/>
        <end position="259"/>
    </location>
</feature>
<keyword evidence="5" id="KW-0472">Membrane</keyword>
<dbReference type="GO" id="GO:0003841">
    <property type="term" value="F:1-acylglycerol-3-phosphate O-acyltransferase activity"/>
    <property type="evidence" value="ECO:0007669"/>
    <property type="project" value="TreeGrafter"/>
</dbReference>
<comment type="pathway">
    <text evidence="1">Lipid metabolism.</text>
</comment>
<feature type="transmembrane region" description="Helical" evidence="5">
    <location>
        <begin position="12"/>
        <end position="34"/>
    </location>
</feature>
<name>A0A1E7YKT8_9PROT</name>
<evidence type="ECO:0000256" key="3">
    <source>
        <dbReference type="ARBA" id="ARBA00023315"/>
    </source>
</evidence>
<dbReference type="PANTHER" id="PTHR10434">
    <property type="entry name" value="1-ACYL-SN-GLYCEROL-3-PHOSPHATE ACYLTRANSFERASE"/>
    <property type="match status" value="1"/>
</dbReference>
<evidence type="ECO:0000256" key="1">
    <source>
        <dbReference type="ARBA" id="ARBA00005189"/>
    </source>
</evidence>
<dbReference type="CDD" id="cd07989">
    <property type="entry name" value="LPLAT_AGPAT-like"/>
    <property type="match status" value="1"/>
</dbReference>
<dbReference type="PANTHER" id="PTHR10434:SF40">
    <property type="entry name" value="1-ACYL-SN-GLYCEROL-3-PHOSPHATE ACYLTRANSFERASE"/>
    <property type="match status" value="1"/>
</dbReference>
<evidence type="ECO:0000313" key="8">
    <source>
        <dbReference type="Proteomes" id="UP000175616"/>
    </source>
</evidence>
<dbReference type="Proteomes" id="UP000175616">
    <property type="component" value="Unassembled WGS sequence"/>
</dbReference>
<keyword evidence="5" id="KW-1133">Transmembrane helix</keyword>
<sequence>MGLSMVLRSTLFYVGFTLWTLAYAPLTPLAWLLLSRTQRIAFCGLWARVGARWLSWSCGIGVDVQGEAPARDRPVVLVCNHQSALETLLLWRYFPRMAVVLKAELLRLPVIGWALPLAWPIAIQREAGRKALEQVLSEGRKRLEAGLPVLIFPEGTRQACGEVGRFHQSAVQLARTCGVPIQTIALNSGCFWPKGQWRKYPGTVRLEFGPVVPVSDSNARFTALLEARIRSTVEAMPRGPGFPVADASRPPRRRRHPPQ</sequence>
<evidence type="ECO:0000259" key="6">
    <source>
        <dbReference type="SMART" id="SM00563"/>
    </source>
</evidence>
<dbReference type="EMBL" id="LZYE01000339">
    <property type="protein sequence ID" value="OFC30338.1"/>
    <property type="molecule type" value="Genomic_DNA"/>
</dbReference>
<feature type="compositionally biased region" description="Basic residues" evidence="4">
    <location>
        <begin position="250"/>
        <end position="259"/>
    </location>
</feature>
<dbReference type="AlphaFoldDB" id="A0A1E7YKT8"/>
<keyword evidence="5" id="KW-0812">Transmembrane</keyword>
<proteinExistence type="predicted"/>
<dbReference type="RefSeq" id="WP_064306482.1">
    <property type="nucleotide sequence ID" value="NZ_CP026328.2"/>
</dbReference>
<protein>
    <recommendedName>
        <fullName evidence="6">Phospholipid/glycerol acyltransferase domain-containing protein</fullName>
    </recommendedName>
</protein>
<keyword evidence="2" id="KW-0808">Transferase</keyword>
<dbReference type="Pfam" id="PF01553">
    <property type="entry name" value="Acyltransferase"/>
    <property type="match status" value="1"/>
</dbReference>
<reference evidence="7 8" key="1">
    <citation type="submission" date="2016-06" db="EMBL/GenBank/DDBJ databases">
        <title>Gene turnover analysis identifies the evolutionary adaptation of the extremophile Acidithiobacillus caldus.</title>
        <authorList>
            <person name="Zhang X."/>
        </authorList>
    </citation>
    <scope>NUCLEOTIDE SEQUENCE [LARGE SCALE GENOMIC DNA]</scope>
    <source>
        <strain evidence="7 8">DX</strain>
    </source>
</reference>
<keyword evidence="3" id="KW-0012">Acyltransferase</keyword>